<sequence length="356" mass="39274">MASIQKRDNGKWRARYRDEAGKEHARHFPRKVDAQRWLDEVTASQVAGTYVDPRAGLVKVADYAAAWESNRVNRAGTLQIIDNALRVHVLPELGEYPIKAVRPMHVEAFVKRLVDKGLAPGTIRNIYDVLARVFSSAVRDRLIAFSPCIDVALPPGTRTEVVPPTLDEIQAVCDELDERWRPIVVILAGSGLRIGELLGLNVFDVDYLRRTIDVSKQRLQSNEIAPTKSSVSRVVPIGQVVLDAIARLEHNGDGPLLLDEFGKPLSYRRWKQILKDATSRAGVDFTSHDLRHYCASVALSGGASIVQVQKLLGHGSANITLRTYAHLVPGDEDRTRNALDAALSSADWLRTGAASS</sequence>
<keyword evidence="3" id="KW-0233">DNA recombination</keyword>
<dbReference type="GO" id="GO:0006310">
    <property type="term" value="P:DNA recombination"/>
    <property type="evidence" value="ECO:0007669"/>
    <property type="project" value="UniProtKB-KW"/>
</dbReference>
<evidence type="ECO:0000259" key="5">
    <source>
        <dbReference type="PROSITE" id="PS51898"/>
    </source>
</evidence>
<accession>A0A4U2YIN0</accession>
<name>A0A4U2YIN0_9ACTN</name>
<dbReference type="RefSeq" id="WP_137067047.1">
    <property type="nucleotide sequence ID" value="NZ_CP040748.1"/>
</dbReference>
<evidence type="ECO:0000313" key="7">
    <source>
        <dbReference type="EMBL" id="TKI60740.1"/>
    </source>
</evidence>
<dbReference type="CDD" id="cd01189">
    <property type="entry name" value="INT_ICEBs1_C_like"/>
    <property type="match status" value="1"/>
</dbReference>
<comment type="caution">
    <text evidence="7">The sequence shown here is derived from an EMBL/GenBank/DDBJ whole genome shotgun (WGS) entry which is preliminary data.</text>
</comment>
<dbReference type="GO" id="GO:0015074">
    <property type="term" value="P:DNA integration"/>
    <property type="evidence" value="ECO:0007669"/>
    <property type="project" value="InterPro"/>
</dbReference>
<dbReference type="PANTHER" id="PTHR30349:SF64">
    <property type="entry name" value="PROPHAGE INTEGRASE INTD-RELATED"/>
    <property type="match status" value="1"/>
</dbReference>
<proteinExistence type="inferred from homology"/>
<dbReference type="InterPro" id="IPR044068">
    <property type="entry name" value="CB"/>
</dbReference>
<evidence type="ECO:0000259" key="6">
    <source>
        <dbReference type="PROSITE" id="PS51900"/>
    </source>
</evidence>
<keyword evidence="8" id="KW-1185">Reference proteome</keyword>
<keyword evidence="2 4" id="KW-0238">DNA-binding</keyword>
<dbReference type="PROSITE" id="PS51898">
    <property type="entry name" value="TYR_RECOMBINASE"/>
    <property type="match status" value="1"/>
</dbReference>
<dbReference type="PROSITE" id="PS51900">
    <property type="entry name" value="CB"/>
    <property type="match status" value="1"/>
</dbReference>
<dbReference type="Gene3D" id="1.10.443.10">
    <property type="entry name" value="Intergrase catalytic core"/>
    <property type="match status" value="1"/>
</dbReference>
<dbReference type="EMBL" id="SZPY01000004">
    <property type="protein sequence ID" value="TKI60740.1"/>
    <property type="molecule type" value="Genomic_DNA"/>
</dbReference>
<comment type="similarity">
    <text evidence="1">Belongs to the 'phage' integrase family.</text>
</comment>
<evidence type="ECO:0000313" key="8">
    <source>
        <dbReference type="Proteomes" id="UP000307808"/>
    </source>
</evidence>
<dbReference type="InterPro" id="IPR013762">
    <property type="entry name" value="Integrase-like_cat_sf"/>
</dbReference>
<evidence type="ECO:0000256" key="4">
    <source>
        <dbReference type="PROSITE-ProRule" id="PRU01248"/>
    </source>
</evidence>
<organism evidence="7 8">
    <name type="scientific">Nocardioides jishulii</name>
    <dbReference type="NCBI Taxonomy" id="2575440"/>
    <lineage>
        <taxon>Bacteria</taxon>
        <taxon>Bacillati</taxon>
        <taxon>Actinomycetota</taxon>
        <taxon>Actinomycetes</taxon>
        <taxon>Propionibacteriales</taxon>
        <taxon>Nocardioidaceae</taxon>
        <taxon>Nocardioides</taxon>
    </lineage>
</organism>
<dbReference type="InterPro" id="IPR050090">
    <property type="entry name" value="Tyrosine_recombinase_XerCD"/>
</dbReference>
<evidence type="ECO:0000256" key="1">
    <source>
        <dbReference type="ARBA" id="ARBA00008857"/>
    </source>
</evidence>
<dbReference type="InterPro" id="IPR011010">
    <property type="entry name" value="DNA_brk_join_enz"/>
</dbReference>
<dbReference type="SUPFAM" id="SSF56349">
    <property type="entry name" value="DNA breaking-rejoining enzymes"/>
    <property type="match status" value="1"/>
</dbReference>
<dbReference type="Gene3D" id="1.10.150.130">
    <property type="match status" value="1"/>
</dbReference>
<dbReference type="GO" id="GO:0003677">
    <property type="term" value="F:DNA binding"/>
    <property type="evidence" value="ECO:0007669"/>
    <property type="project" value="UniProtKB-UniRule"/>
</dbReference>
<gene>
    <name evidence="7" type="ORF">FC770_14600</name>
</gene>
<dbReference type="AlphaFoldDB" id="A0A4U2YIN0"/>
<dbReference type="Pfam" id="PF26003">
    <property type="entry name" value="Integrase_N_phage"/>
    <property type="match status" value="1"/>
</dbReference>
<feature type="domain" description="Tyr recombinase" evidence="5">
    <location>
        <begin position="159"/>
        <end position="340"/>
    </location>
</feature>
<dbReference type="InterPro" id="IPR002104">
    <property type="entry name" value="Integrase_catalytic"/>
</dbReference>
<protein>
    <submittedName>
        <fullName evidence="7">Site-specific integrase</fullName>
    </submittedName>
</protein>
<evidence type="ECO:0000256" key="3">
    <source>
        <dbReference type="ARBA" id="ARBA00023172"/>
    </source>
</evidence>
<evidence type="ECO:0000256" key="2">
    <source>
        <dbReference type="ARBA" id="ARBA00023125"/>
    </source>
</evidence>
<feature type="domain" description="Core-binding (CB)" evidence="6">
    <location>
        <begin position="58"/>
        <end position="138"/>
    </location>
</feature>
<dbReference type="OrthoDB" id="1822491at2"/>
<reference evidence="7 8" key="1">
    <citation type="submission" date="2019-04" db="EMBL/GenBank/DDBJ databases">
        <authorList>
            <person name="Dong K."/>
        </authorList>
    </citation>
    <scope>NUCLEOTIDE SEQUENCE [LARGE SCALE GENOMIC DNA]</scope>
    <source>
        <strain evidence="8">dk3543</strain>
    </source>
</reference>
<dbReference type="InterPro" id="IPR058717">
    <property type="entry name" value="Phage_L5_Integrase_N"/>
</dbReference>
<dbReference type="PANTHER" id="PTHR30349">
    <property type="entry name" value="PHAGE INTEGRASE-RELATED"/>
    <property type="match status" value="1"/>
</dbReference>
<dbReference type="InterPro" id="IPR010998">
    <property type="entry name" value="Integrase_recombinase_N"/>
</dbReference>
<dbReference type="Proteomes" id="UP000307808">
    <property type="component" value="Unassembled WGS sequence"/>
</dbReference>
<dbReference type="Pfam" id="PF00589">
    <property type="entry name" value="Phage_integrase"/>
    <property type="match status" value="1"/>
</dbReference>